<dbReference type="NCBIfam" id="TIGR00738">
    <property type="entry name" value="rrf2_super"/>
    <property type="match status" value="1"/>
</dbReference>
<evidence type="ECO:0000313" key="1">
    <source>
        <dbReference type="EMBL" id="MCB8610873.1"/>
    </source>
</evidence>
<dbReference type="InterPro" id="IPR036388">
    <property type="entry name" value="WH-like_DNA-bd_sf"/>
</dbReference>
<dbReference type="EMBL" id="JAJDKZ010000028">
    <property type="protein sequence ID" value="MCB8610873.1"/>
    <property type="molecule type" value="Genomic_DNA"/>
</dbReference>
<comment type="caution">
    <text evidence="1">The sequence shown here is derived from an EMBL/GenBank/DDBJ whole genome shotgun (WGS) entry which is preliminary data.</text>
</comment>
<dbReference type="Gene3D" id="1.10.10.10">
    <property type="entry name" value="Winged helix-like DNA-binding domain superfamily/Winged helix DNA-binding domain"/>
    <property type="match status" value="1"/>
</dbReference>
<dbReference type="AlphaFoldDB" id="A0AAW4VVA3"/>
<evidence type="ECO:0000313" key="2">
    <source>
        <dbReference type="Proteomes" id="UP001198439"/>
    </source>
</evidence>
<dbReference type="GO" id="GO:0003700">
    <property type="term" value="F:DNA-binding transcription factor activity"/>
    <property type="evidence" value="ECO:0007669"/>
    <property type="project" value="TreeGrafter"/>
</dbReference>
<reference evidence="1" key="1">
    <citation type="submission" date="2021-10" db="EMBL/GenBank/DDBJ databases">
        <title>Collection of gut derived symbiotic bacterial strains cultured from healthy donors.</title>
        <authorList>
            <person name="Lin H."/>
            <person name="Littmann E."/>
            <person name="Kohout C."/>
            <person name="Pamer E.G."/>
        </authorList>
    </citation>
    <scope>NUCLEOTIDE SEQUENCE</scope>
    <source>
        <strain evidence="1">DFI.4.48</strain>
    </source>
</reference>
<dbReference type="InterPro" id="IPR036390">
    <property type="entry name" value="WH_DNA-bd_sf"/>
</dbReference>
<dbReference type="Proteomes" id="UP001198439">
    <property type="component" value="Unassembled WGS sequence"/>
</dbReference>
<dbReference type="PANTHER" id="PTHR33221">
    <property type="entry name" value="WINGED HELIX-TURN-HELIX TRANSCRIPTIONAL REGULATOR, RRF2 FAMILY"/>
    <property type="match status" value="1"/>
</dbReference>
<proteinExistence type="predicted"/>
<dbReference type="Pfam" id="PF02082">
    <property type="entry name" value="Rrf2"/>
    <property type="match status" value="1"/>
</dbReference>
<sequence>MQFTMTTDYALRIVTYLSQKGDVVTTSQLSNELQIPMNYIPKIIKNLKNKKIIYAIEGVKGGYRLAKKPKSITLLDVILATETTMSFNKCLETNGTCSKNCQDSCAIRKILESLQNDMTHQLEKVTFSDLINKEFRDNI</sequence>
<dbReference type="PANTHER" id="PTHR33221:SF2">
    <property type="entry name" value="TRANSCRIPTIONAL REGULATOR"/>
    <property type="match status" value="1"/>
</dbReference>
<dbReference type="SUPFAM" id="SSF46785">
    <property type="entry name" value="Winged helix' DNA-binding domain"/>
    <property type="match status" value="1"/>
</dbReference>
<dbReference type="GO" id="GO:0005829">
    <property type="term" value="C:cytosol"/>
    <property type="evidence" value="ECO:0007669"/>
    <property type="project" value="TreeGrafter"/>
</dbReference>
<gene>
    <name evidence="1" type="ORF">LJD69_09730</name>
</gene>
<name>A0AAW4VVA3_9FIRM</name>
<organism evidence="1 2">
    <name type="scientific">Faecalibacillus faecis</name>
    <dbReference type="NCBI Taxonomy" id="1982628"/>
    <lineage>
        <taxon>Bacteria</taxon>
        <taxon>Bacillati</taxon>
        <taxon>Bacillota</taxon>
        <taxon>Erysipelotrichia</taxon>
        <taxon>Erysipelotrichales</taxon>
        <taxon>Coprobacillaceae</taxon>
        <taxon>Faecalibacillus</taxon>
    </lineage>
</organism>
<protein>
    <submittedName>
        <fullName evidence="1">Rrf2 family transcriptional regulator</fullName>
    </submittedName>
</protein>
<dbReference type="PROSITE" id="PS51197">
    <property type="entry name" value="HTH_RRF2_2"/>
    <property type="match status" value="1"/>
</dbReference>
<accession>A0AAW4VVA3</accession>
<dbReference type="InterPro" id="IPR000944">
    <property type="entry name" value="Tscrpt_reg_Rrf2"/>
</dbReference>
<dbReference type="RefSeq" id="WP_195993997.1">
    <property type="nucleotide sequence ID" value="NZ_DBGCOW010000047.1"/>
</dbReference>